<dbReference type="Proteomes" id="UP001153148">
    <property type="component" value="Unassembled WGS sequence"/>
</dbReference>
<feature type="domain" description="K Homology" evidence="4">
    <location>
        <begin position="350"/>
        <end position="449"/>
    </location>
</feature>
<evidence type="ECO:0000313" key="6">
    <source>
        <dbReference type="Proteomes" id="UP001153148"/>
    </source>
</evidence>
<accession>A0ABN7P5H0</accession>
<dbReference type="SMART" id="SM00322">
    <property type="entry name" value="KH"/>
    <property type="match status" value="5"/>
</dbReference>
<proteinExistence type="predicted"/>
<evidence type="ECO:0000313" key="5">
    <source>
        <dbReference type="EMBL" id="CAG2061167.1"/>
    </source>
</evidence>
<keyword evidence="6" id="KW-1185">Reference proteome</keyword>
<keyword evidence="1" id="KW-0677">Repeat</keyword>
<dbReference type="PANTHER" id="PTHR10627">
    <property type="entry name" value="SCP160"/>
    <property type="match status" value="1"/>
</dbReference>
<dbReference type="InterPro" id="IPR036612">
    <property type="entry name" value="KH_dom_type_1_sf"/>
</dbReference>
<dbReference type="PROSITE" id="PS50084">
    <property type="entry name" value="KH_TYPE_1"/>
    <property type="match status" value="5"/>
</dbReference>
<feature type="non-terminal residue" evidence="5">
    <location>
        <position position="1"/>
    </location>
</feature>
<evidence type="ECO:0000256" key="1">
    <source>
        <dbReference type="ARBA" id="ARBA00022737"/>
    </source>
</evidence>
<dbReference type="Gene3D" id="3.30.1370.10">
    <property type="entry name" value="K Homology domain, type 1"/>
    <property type="match status" value="6"/>
</dbReference>
<organism evidence="5 6">
    <name type="scientific">Timema podura</name>
    <name type="common">Walking stick</name>
    <dbReference type="NCBI Taxonomy" id="61482"/>
    <lineage>
        <taxon>Eukaryota</taxon>
        <taxon>Metazoa</taxon>
        <taxon>Ecdysozoa</taxon>
        <taxon>Arthropoda</taxon>
        <taxon>Hexapoda</taxon>
        <taxon>Insecta</taxon>
        <taxon>Pterygota</taxon>
        <taxon>Neoptera</taxon>
        <taxon>Polyneoptera</taxon>
        <taxon>Phasmatodea</taxon>
        <taxon>Timematodea</taxon>
        <taxon>Timematoidea</taxon>
        <taxon>Timematidae</taxon>
        <taxon>Timema</taxon>
    </lineage>
</organism>
<evidence type="ECO:0000256" key="2">
    <source>
        <dbReference type="PROSITE-ProRule" id="PRU00117"/>
    </source>
</evidence>
<gene>
    <name evidence="5" type="ORF">TPAB3V08_LOCUS8122</name>
</gene>
<feature type="domain" description="K Homology" evidence="4">
    <location>
        <begin position="104"/>
        <end position="173"/>
    </location>
</feature>
<dbReference type="EMBL" id="CAJPIN010014817">
    <property type="protein sequence ID" value="CAG2061167.1"/>
    <property type="molecule type" value="Genomic_DNA"/>
</dbReference>
<reference evidence="5" key="1">
    <citation type="submission" date="2021-03" db="EMBL/GenBank/DDBJ databases">
        <authorList>
            <person name="Tran Van P."/>
        </authorList>
    </citation>
    <scope>NUCLEOTIDE SEQUENCE</scope>
</reference>
<dbReference type="CDD" id="cd22411">
    <property type="entry name" value="KH-I_Vigilin_rpt8"/>
    <property type="match status" value="1"/>
</dbReference>
<comment type="caution">
    <text evidence="5">The sequence shown here is derived from an EMBL/GenBank/DDBJ whole genome shotgun (WGS) entry which is preliminary data.</text>
</comment>
<feature type="domain" description="K Homology" evidence="4">
    <location>
        <begin position="277"/>
        <end position="346"/>
    </location>
</feature>
<dbReference type="Pfam" id="PF00013">
    <property type="entry name" value="KH_1"/>
    <property type="match status" value="4"/>
</dbReference>
<protein>
    <recommendedName>
        <fullName evidence="4">K Homology domain-containing protein</fullName>
    </recommendedName>
</protein>
<feature type="non-terminal residue" evidence="5">
    <location>
        <position position="452"/>
    </location>
</feature>
<dbReference type="CDD" id="cd22415">
    <property type="entry name" value="KH-I_Vigilin_rpt12"/>
    <property type="match status" value="1"/>
</dbReference>
<dbReference type="CDD" id="cd22412">
    <property type="entry name" value="KH-I_Vigilin_rpt9"/>
    <property type="match status" value="1"/>
</dbReference>
<dbReference type="InterPro" id="IPR004087">
    <property type="entry name" value="KH_dom"/>
</dbReference>
<dbReference type="CDD" id="cd22413">
    <property type="entry name" value="KH-I_Vigilin_rpt10"/>
    <property type="match status" value="1"/>
</dbReference>
<feature type="domain" description="K Homology" evidence="4">
    <location>
        <begin position="32"/>
        <end position="100"/>
    </location>
</feature>
<dbReference type="CDD" id="cd22414">
    <property type="entry name" value="KH-I_Vigilin_rpt11"/>
    <property type="match status" value="1"/>
</dbReference>
<dbReference type="PANTHER" id="PTHR10627:SF31">
    <property type="entry name" value="DODECA-SATELLITE-BINDING PROTEIN 1, ISOFORM A"/>
    <property type="match status" value="1"/>
</dbReference>
<dbReference type="SUPFAM" id="SSF54791">
    <property type="entry name" value="Eukaryotic type KH-domain (KH-domain type I)"/>
    <property type="match status" value="5"/>
</dbReference>
<keyword evidence="3" id="KW-0175">Coiled coil</keyword>
<feature type="domain" description="K Homology" evidence="4">
    <location>
        <begin position="178"/>
        <end position="247"/>
    </location>
</feature>
<name>A0ABN7P5H0_TIMPD</name>
<keyword evidence="2" id="KW-0694">RNA-binding</keyword>
<evidence type="ECO:0000256" key="3">
    <source>
        <dbReference type="SAM" id="Coils"/>
    </source>
</evidence>
<feature type="coiled-coil region" evidence="3">
    <location>
        <begin position="81"/>
        <end position="108"/>
    </location>
</feature>
<dbReference type="InterPro" id="IPR004088">
    <property type="entry name" value="KH_dom_type_1"/>
</dbReference>
<evidence type="ECO:0000259" key="4">
    <source>
        <dbReference type="SMART" id="SM00322"/>
    </source>
</evidence>
<sequence>EKRDVVKVRGPKEDVDKCHKYLTKLVKELNESSYMLEVPIYKQFHKFIIGKAGANIRKIRDETQTKIDLPAEGEKSDVIAITGKKENVEEAKDRILKIQNELANIVTEEITIPPKFYNSLIGAGGKLIHSIMEECGGVAIKFPSADSNSDKVTVRGPKDDVMKARQQLMELTSERQLTSFTAKVRANPQHHKFLIGKSGANIKKIRDLTGARIVFPTDKDEDKETITIYRKAGVCGDGQGRAGGHHQGDCEYSRRISMFNWSHLVPALAFWYLELDNIVESEMVVEPKHHRHFVARRGEVLHRISDECGGVMISFPRPGVVSDRVVLKGAKDCIDLAKLRIQEIVEDLESMVTIECIIPQRHHRTVMGVKGFKVQGVTQEFDVHIKFPDRDAQEEYYNHQSTDGEIETQVNGDVEQEVAEPVRVCDVIRITGKKEKCEAAKQALLDLVPITI</sequence>